<dbReference type="KEGG" id="pfm:Pyrfu_0476"/>
<evidence type="ECO:0000313" key="1">
    <source>
        <dbReference type="EMBL" id="AEM38347.1"/>
    </source>
</evidence>
<dbReference type="HOGENOM" id="CLU_1727307_0_0_2"/>
<gene>
    <name evidence="1" type="ordered locus">Pyrfu_0476</name>
</gene>
<organism evidence="1 2">
    <name type="scientific">Pyrolobus fumarii (strain DSM 11204 / 1A)</name>
    <dbReference type="NCBI Taxonomy" id="694429"/>
    <lineage>
        <taxon>Archaea</taxon>
        <taxon>Thermoproteota</taxon>
        <taxon>Thermoprotei</taxon>
        <taxon>Desulfurococcales</taxon>
        <taxon>Pyrodictiaceae</taxon>
        <taxon>Pyrolobus</taxon>
    </lineage>
</organism>
<dbReference type="STRING" id="694429.Pyrfu_0476"/>
<dbReference type="AlphaFoldDB" id="G0EGH3"/>
<dbReference type="Proteomes" id="UP000001037">
    <property type="component" value="Chromosome"/>
</dbReference>
<reference evidence="1 2" key="1">
    <citation type="journal article" date="2011" name="Stand. Genomic Sci.">
        <title>Complete genome sequence of the hyperthermophilic chemolithoautotroph Pyrolobus fumarii type strain (1A).</title>
        <authorList>
            <person name="Anderson I."/>
            <person name="Goker M."/>
            <person name="Nolan M."/>
            <person name="Lucas S."/>
            <person name="Hammon N."/>
            <person name="Deshpande S."/>
            <person name="Cheng J.F."/>
            <person name="Tapia R."/>
            <person name="Han C."/>
            <person name="Goodwin L."/>
            <person name="Pitluck S."/>
            <person name="Huntemann M."/>
            <person name="Liolios K."/>
            <person name="Ivanova N."/>
            <person name="Pagani I."/>
            <person name="Mavromatis K."/>
            <person name="Ovchinikova G."/>
            <person name="Pati A."/>
            <person name="Chen A."/>
            <person name="Palaniappan K."/>
            <person name="Land M."/>
            <person name="Hauser L."/>
            <person name="Brambilla E.M."/>
            <person name="Huber H."/>
            <person name="Yasawong M."/>
            <person name="Rohde M."/>
            <person name="Spring S."/>
            <person name="Abt B."/>
            <person name="Sikorski J."/>
            <person name="Wirth R."/>
            <person name="Detter J.C."/>
            <person name="Woyke T."/>
            <person name="Bristow J."/>
            <person name="Eisen J.A."/>
            <person name="Markowitz V."/>
            <person name="Hugenholtz P."/>
            <person name="Kyrpides N.C."/>
            <person name="Klenk H.P."/>
            <person name="Lapidus A."/>
        </authorList>
    </citation>
    <scope>NUCLEOTIDE SEQUENCE [LARGE SCALE GENOMIC DNA]</scope>
    <source>
        <strain evidence="2">DSM 11204 / 1A</strain>
    </source>
</reference>
<sequence length="151" mass="15651">MRVDGLAMCEPLLSKAGIAGLLVCCDPRDVTERLVAGIAGCWAPVGVSTRRLQGSVGNRVQGYRCVPHSLAARGAYLLTVGLAGYHVAPRMRPQGVMIVVFCPPRRVGLLFGGLTVVFLLGDCGGRCCRDAGWEEEGGCDTQGCCGGGGVG</sequence>
<evidence type="ECO:0000313" key="2">
    <source>
        <dbReference type="Proteomes" id="UP000001037"/>
    </source>
</evidence>
<name>G0EGH3_PYRF1</name>
<proteinExistence type="predicted"/>
<dbReference type="InParanoid" id="G0EGH3"/>
<keyword evidence="2" id="KW-1185">Reference proteome</keyword>
<accession>G0EGH3</accession>
<protein>
    <submittedName>
        <fullName evidence="1">Uncharacterized protein</fullName>
    </submittedName>
</protein>
<dbReference type="EMBL" id="CP002838">
    <property type="protein sequence ID" value="AEM38347.1"/>
    <property type="molecule type" value="Genomic_DNA"/>
</dbReference>